<dbReference type="SUPFAM" id="SSF46785">
    <property type="entry name" value="Winged helix' DNA-binding domain"/>
    <property type="match status" value="2"/>
</dbReference>
<evidence type="ECO:0000313" key="8">
    <source>
        <dbReference type="Proteomes" id="UP000182149"/>
    </source>
</evidence>
<evidence type="ECO:0000256" key="4">
    <source>
        <dbReference type="ARBA" id="ARBA00023306"/>
    </source>
</evidence>
<dbReference type="GO" id="GO:0006260">
    <property type="term" value="P:DNA replication"/>
    <property type="evidence" value="ECO:0007669"/>
    <property type="project" value="UniProtKB-UniRule"/>
</dbReference>
<dbReference type="EMBL" id="JAJJVO010000082">
    <property type="protein sequence ID" value="MCC9273720.1"/>
    <property type="molecule type" value="Genomic_DNA"/>
</dbReference>
<reference evidence="6" key="2">
    <citation type="journal article" date="2021" name="PeerJ">
        <title>Extensive microbial diversity within the chicken gut microbiome revealed by metagenomics and culture.</title>
        <authorList>
            <person name="Gilroy R."/>
            <person name="Ravi A."/>
            <person name="Getino M."/>
            <person name="Pursley I."/>
            <person name="Horton D.L."/>
            <person name="Alikhan N.F."/>
            <person name="Baker D."/>
            <person name="Gharbi K."/>
            <person name="Hall N."/>
            <person name="Watson M."/>
            <person name="Adriaenssens E.M."/>
            <person name="Foster-Nyarko E."/>
            <person name="Jarju S."/>
            <person name="Secka A."/>
            <person name="Antonio M."/>
            <person name="Oren A."/>
            <person name="Chaudhuri R.R."/>
            <person name="La Ragione R."/>
            <person name="Hildebrand F."/>
            <person name="Pallen M.J."/>
        </authorList>
    </citation>
    <scope>NUCLEOTIDE SEQUENCE</scope>
    <source>
        <strain evidence="6">150</strain>
    </source>
</reference>
<dbReference type="AlphaFoldDB" id="A0A1L8QX55"/>
<dbReference type="InterPro" id="IPR005234">
    <property type="entry name" value="ScpB_csome_segregation"/>
</dbReference>
<evidence type="ECO:0000256" key="3">
    <source>
        <dbReference type="ARBA" id="ARBA00022829"/>
    </source>
</evidence>
<sequence length="199" mass="22677">MNKQSEIEALLFVVGDEGIALEELSYLLELSTAQVYTFIQELNETYQQDQQRALQILEVGNQFILTTKKELAPLLKRYAQSPLSNRLSQAAIETLAIIAYKQPITRMEIEDIRGVKSSGSIQRLVGLQLIEEQGRVEGPGRPILYGTTPYFMDYFGLKTMNELPDIQQMEADLAEEMPKDLFLDQFQKEIAEKQLRGDV</sequence>
<dbReference type="OrthoDB" id="9806226at2"/>
<keyword evidence="3 5" id="KW-0159">Chromosome partition</keyword>
<reference evidence="7 8" key="1">
    <citation type="submission" date="2014-12" db="EMBL/GenBank/DDBJ databases">
        <title>Draft genome sequences of 29 type strains of Enterococci.</title>
        <authorList>
            <person name="Zhong Z."/>
            <person name="Sun Z."/>
            <person name="Liu W."/>
            <person name="Zhang W."/>
            <person name="Zhang H."/>
        </authorList>
    </citation>
    <scope>NUCLEOTIDE SEQUENCE [LARGE SCALE GENOMIC DNA]</scope>
    <source>
        <strain evidence="7 8">DSM 17690</strain>
    </source>
</reference>
<dbReference type="GO" id="GO:0005737">
    <property type="term" value="C:cytoplasm"/>
    <property type="evidence" value="ECO:0007669"/>
    <property type="project" value="UniProtKB-SubCell"/>
</dbReference>
<comment type="similarity">
    <text evidence="5">Belongs to the ScpB family.</text>
</comment>
<dbReference type="InterPro" id="IPR036388">
    <property type="entry name" value="WH-like_DNA-bd_sf"/>
</dbReference>
<comment type="function">
    <text evidence="5">Participates in chromosomal partition during cell division. May act via the formation of a condensin-like complex containing Smc and ScpA that pull DNA away from mid-cell into both cell halves.</text>
</comment>
<dbReference type="EMBL" id="JXKD01000001">
    <property type="protein sequence ID" value="OJG12088.1"/>
    <property type="molecule type" value="Genomic_DNA"/>
</dbReference>
<dbReference type="RefSeq" id="WP_071873586.1">
    <property type="nucleotide sequence ID" value="NZ_JBHSHF010000002.1"/>
</dbReference>
<dbReference type="PANTHER" id="PTHR34298">
    <property type="entry name" value="SEGREGATION AND CONDENSATION PROTEIN B"/>
    <property type="match status" value="1"/>
</dbReference>
<evidence type="ECO:0000256" key="2">
    <source>
        <dbReference type="ARBA" id="ARBA00022618"/>
    </source>
</evidence>
<dbReference type="PIRSF" id="PIRSF019345">
    <property type="entry name" value="ScpB"/>
    <property type="match status" value="1"/>
</dbReference>
<keyword evidence="1 5" id="KW-0963">Cytoplasm</keyword>
<dbReference type="Proteomes" id="UP000182149">
    <property type="component" value="Unassembled WGS sequence"/>
</dbReference>
<comment type="caution">
    <text evidence="7">The sequence shown here is derived from an EMBL/GenBank/DDBJ whole genome shotgun (WGS) entry which is preliminary data.</text>
</comment>
<organism evidence="7 8">
    <name type="scientific">Enterococcus aquimarinus</name>
    <dbReference type="NCBI Taxonomy" id="328396"/>
    <lineage>
        <taxon>Bacteria</taxon>
        <taxon>Bacillati</taxon>
        <taxon>Bacillota</taxon>
        <taxon>Bacilli</taxon>
        <taxon>Lactobacillales</taxon>
        <taxon>Enterococcaceae</taxon>
        <taxon>Enterococcus</taxon>
    </lineage>
</organism>
<evidence type="ECO:0000313" key="7">
    <source>
        <dbReference type="EMBL" id="OJG12088.1"/>
    </source>
</evidence>
<comment type="subcellular location">
    <subcellularLocation>
        <location evidence="5">Cytoplasm</location>
    </subcellularLocation>
    <text evidence="5">Associated with two foci at the outer edges of the nucleoid region in young cells, and at four foci within both cell halves in older cells.</text>
</comment>
<protein>
    <recommendedName>
        <fullName evidence="5">Segregation and condensation protein B</fullName>
    </recommendedName>
</protein>
<dbReference type="NCBIfam" id="TIGR00281">
    <property type="entry name" value="SMC-Scp complex subunit ScpB"/>
    <property type="match status" value="1"/>
</dbReference>
<dbReference type="Pfam" id="PF04079">
    <property type="entry name" value="SMC_ScpB"/>
    <property type="match status" value="1"/>
</dbReference>
<evidence type="ECO:0000256" key="1">
    <source>
        <dbReference type="ARBA" id="ARBA00022490"/>
    </source>
</evidence>
<dbReference type="InterPro" id="IPR036390">
    <property type="entry name" value="WH_DNA-bd_sf"/>
</dbReference>
<keyword evidence="4 5" id="KW-0131">Cell cycle</keyword>
<dbReference type="Gene3D" id="1.10.10.10">
    <property type="entry name" value="Winged helix-like DNA-binding domain superfamily/Winged helix DNA-binding domain"/>
    <property type="match status" value="2"/>
</dbReference>
<reference evidence="6" key="3">
    <citation type="submission" date="2021-11" db="EMBL/GenBank/DDBJ databases">
        <authorList>
            <person name="Gilroy R."/>
        </authorList>
    </citation>
    <scope>NUCLEOTIDE SEQUENCE</scope>
    <source>
        <strain evidence="6">150</strain>
    </source>
</reference>
<dbReference type="GO" id="GO:0051304">
    <property type="term" value="P:chromosome separation"/>
    <property type="evidence" value="ECO:0007669"/>
    <property type="project" value="InterPro"/>
</dbReference>
<dbReference type="PANTHER" id="PTHR34298:SF2">
    <property type="entry name" value="SEGREGATION AND CONDENSATION PROTEIN B"/>
    <property type="match status" value="1"/>
</dbReference>
<evidence type="ECO:0000313" key="6">
    <source>
        <dbReference type="EMBL" id="MCC9273720.1"/>
    </source>
</evidence>
<dbReference type="HAMAP" id="MF_01804">
    <property type="entry name" value="ScpB"/>
    <property type="match status" value="1"/>
</dbReference>
<keyword evidence="8" id="KW-1185">Reference proteome</keyword>
<dbReference type="Proteomes" id="UP000813384">
    <property type="component" value="Unassembled WGS sequence"/>
</dbReference>
<dbReference type="STRING" id="328396.RU93_GL000018"/>
<keyword evidence="2 5" id="KW-0132">Cell division</keyword>
<dbReference type="GO" id="GO:0051301">
    <property type="term" value="P:cell division"/>
    <property type="evidence" value="ECO:0007669"/>
    <property type="project" value="UniProtKB-KW"/>
</dbReference>
<comment type="subunit">
    <text evidence="5">Homodimer. Homodimerization may be required to stabilize the binding of ScpA to the Smc head domains. Component of a cohesin-like complex composed of ScpA, ScpB and the Smc homodimer, in which ScpA and ScpB bind to the head domain of Smc. The presence of the three proteins is required for the association of the complex with DNA.</text>
</comment>
<evidence type="ECO:0000256" key="5">
    <source>
        <dbReference type="HAMAP-Rule" id="MF_01804"/>
    </source>
</evidence>
<accession>A0A1L8QX55</accession>
<proteinExistence type="inferred from homology"/>
<name>A0A1L8QX55_9ENTE</name>
<gene>
    <name evidence="5 6" type="primary">scpB</name>
    <name evidence="6" type="ORF">K8V42_05455</name>
    <name evidence="7" type="ORF">RU93_GL000018</name>
</gene>